<dbReference type="AlphaFoldDB" id="A0A3N4I1P5"/>
<dbReference type="PANTHER" id="PTHR13490">
    <property type="entry name" value="MITOCHONDRIAL 28S RIBOSOMAL PROTEIN S28"/>
    <property type="match status" value="1"/>
</dbReference>
<dbReference type="GO" id="GO:0005763">
    <property type="term" value="C:mitochondrial small ribosomal subunit"/>
    <property type="evidence" value="ECO:0007669"/>
    <property type="project" value="TreeGrafter"/>
</dbReference>
<accession>A0A3N4I1P5</accession>
<keyword evidence="4" id="KW-1185">Reference proteome</keyword>
<evidence type="ECO:0000259" key="2">
    <source>
        <dbReference type="Pfam" id="PF10213"/>
    </source>
</evidence>
<feature type="region of interest" description="Disordered" evidence="1">
    <location>
        <begin position="19"/>
        <end position="57"/>
    </location>
</feature>
<dbReference type="PANTHER" id="PTHR13490:SF0">
    <property type="entry name" value="SMALL RIBOSOMAL SUBUNIT PROTEIN MS35"/>
    <property type="match status" value="1"/>
</dbReference>
<feature type="compositionally biased region" description="Polar residues" evidence="1">
    <location>
        <begin position="20"/>
        <end position="40"/>
    </location>
</feature>
<dbReference type="GO" id="GO:0003735">
    <property type="term" value="F:structural constituent of ribosome"/>
    <property type="evidence" value="ECO:0007669"/>
    <property type="project" value="InterPro"/>
</dbReference>
<dbReference type="InterPro" id="IPR039848">
    <property type="entry name" value="Ribosomal_mS35_mt"/>
</dbReference>
<reference evidence="3 4" key="1">
    <citation type="journal article" date="2018" name="Nat. Ecol. Evol.">
        <title>Pezizomycetes genomes reveal the molecular basis of ectomycorrhizal truffle lifestyle.</title>
        <authorList>
            <person name="Murat C."/>
            <person name="Payen T."/>
            <person name="Noel B."/>
            <person name="Kuo A."/>
            <person name="Morin E."/>
            <person name="Chen J."/>
            <person name="Kohler A."/>
            <person name="Krizsan K."/>
            <person name="Balestrini R."/>
            <person name="Da Silva C."/>
            <person name="Montanini B."/>
            <person name="Hainaut M."/>
            <person name="Levati E."/>
            <person name="Barry K.W."/>
            <person name="Belfiori B."/>
            <person name="Cichocki N."/>
            <person name="Clum A."/>
            <person name="Dockter R.B."/>
            <person name="Fauchery L."/>
            <person name="Guy J."/>
            <person name="Iotti M."/>
            <person name="Le Tacon F."/>
            <person name="Lindquist E.A."/>
            <person name="Lipzen A."/>
            <person name="Malagnac F."/>
            <person name="Mello A."/>
            <person name="Molinier V."/>
            <person name="Miyauchi S."/>
            <person name="Poulain J."/>
            <person name="Riccioni C."/>
            <person name="Rubini A."/>
            <person name="Sitrit Y."/>
            <person name="Splivallo R."/>
            <person name="Traeger S."/>
            <person name="Wang M."/>
            <person name="Zifcakova L."/>
            <person name="Wipf D."/>
            <person name="Zambonelli A."/>
            <person name="Paolocci F."/>
            <person name="Nowrousian M."/>
            <person name="Ottonello S."/>
            <person name="Baldrian P."/>
            <person name="Spatafora J.W."/>
            <person name="Henrissat B."/>
            <person name="Nagy L.G."/>
            <person name="Aury J.M."/>
            <person name="Wincker P."/>
            <person name="Grigoriev I.V."/>
            <person name="Bonfante P."/>
            <person name="Martin F.M."/>
        </authorList>
    </citation>
    <scope>NUCLEOTIDE SEQUENCE [LARGE SCALE GENOMIC DNA]</scope>
    <source>
        <strain evidence="3 4">RN42</strain>
    </source>
</reference>
<dbReference type="GO" id="GO:0032543">
    <property type="term" value="P:mitochondrial translation"/>
    <property type="evidence" value="ECO:0007669"/>
    <property type="project" value="InterPro"/>
</dbReference>
<dbReference type="STRING" id="1160509.A0A3N4I1P5"/>
<name>A0A3N4I1P5_ASCIM</name>
<feature type="domain" description="Small ribosomal subunit protein mS35 mitochondrial conserved" evidence="2">
    <location>
        <begin position="130"/>
        <end position="252"/>
    </location>
</feature>
<organism evidence="3 4">
    <name type="scientific">Ascobolus immersus RN42</name>
    <dbReference type="NCBI Taxonomy" id="1160509"/>
    <lineage>
        <taxon>Eukaryota</taxon>
        <taxon>Fungi</taxon>
        <taxon>Dikarya</taxon>
        <taxon>Ascomycota</taxon>
        <taxon>Pezizomycotina</taxon>
        <taxon>Pezizomycetes</taxon>
        <taxon>Pezizales</taxon>
        <taxon>Ascobolaceae</taxon>
        <taxon>Ascobolus</taxon>
    </lineage>
</organism>
<dbReference type="Pfam" id="PF10213">
    <property type="entry name" value="MRP-S28"/>
    <property type="match status" value="1"/>
</dbReference>
<protein>
    <recommendedName>
        <fullName evidence="2">Small ribosomal subunit protein mS35 mitochondrial conserved domain-containing protein</fullName>
    </recommendedName>
</protein>
<dbReference type="InterPro" id="IPR019349">
    <property type="entry name" value="Ribosomal_mS35_mit"/>
</dbReference>
<evidence type="ECO:0000256" key="1">
    <source>
        <dbReference type="SAM" id="MobiDB-lite"/>
    </source>
</evidence>
<dbReference type="OrthoDB" id="283424at2759"/>
<proteinExistence type="predicted"/>
<dbReference type="EMBL" id="ML119709">
    <property type="protein sequence ID" value="RPA78608.1"/>
    <property type="molecule type" value="Genomic_DNA"/>
</dbReference>
<dbReference type="Proteomes" id="UP000275078">
    <property type="component" value="Unassembled WGS sequence"/>
</dbReference>
<sequence length="308" mass="35284">MASATRALLRCATRATPLTVASQSTRSATTVPVRAFSNSRTLREEEEDEGDHHKKNIKNLKAQVKRWEQKYKLDISEGKEEEEELDFDAADPYEHIPSLGHGYIEQERETRHYLRLAAYEMPLLAKLAKPFVPPKEGEVLRFRYTSYQGEDHPAQHKVVLQVSPFDLDLTEAQRIKMIKLAGSRYNPDTRIMKFNCEMFNTQAQNKRFLADQLDKLIAESKKSEDTFEDIPVDVRHVSRKQQKKNKRVSGMPPASYGWTMTPYRKEALARFREEKFAKQTPALDANILAELEAATLAEATDATKQPTA</sequence>
<gene>
    <name evidence="3" type="ORF">BJ508DRAFT_416476</name>
</gene>
<evidence type="ECO:0000313" key="4">
    <source>
        <dbReference type="Proteomes" id="UP000275078"/>
    </source>
</evidence>
<evidence type="ECO:0000313" key="3">
    <source>
        <dbReference type="EMBL" id="RPA78608.1"/>
    </source>
</evidence>